<evidence type="ECO:0000313" key="3">
    <source>
        <dbReference type="Proteomes" id="UP000680656"/>
    </source>
</evidence>
<evidence type="ECO:0000313" key="2">
    <source>
        <dbReference type="EMBL" id="QVV87843.1"/>
    </source>
</evidence>
<protein>
    <submittedName>
        <fullName evidence="2">Transposase</fullName>
    </submittedName>
</protein>
<reference evidence="2 3" key="1">
    <citation type="submission" date="2021-05" db="EMBL/GenBank/DDBJ databases">
        <title>A novel Methanospirillum isolate from a pyrite-forming mixed culture.</title>
        <authorList>
            <person name="Bunk B."/>
            <person name="Sproer C."/>
            <person name="Spring S."/>
            <person name="Pester M."/>
        </authorList>
    </citation>
    <scope>NUCLEOTIDE SEQUENCE [LARGE SCALE GENOMIC DNA]</scope>
    <source>
        <strain evidence="2 3">J.3.6.1-F.2.7.3</strain>
    </source>
</reference>
<dbReference type="Pfam" id="PF13546">
    <property type="entry name" value="DDE_5"/>
    <property type="match status" value="1"/>
</dbReference>
<dbReference type="PANTHER" id="PTHR33627">
    <property type="entry name" value="TRANSPOSASE"/>
    <property type="match status" value="1"/>
</dbReference>
<gene>
    <name evidence="2" type="ORF">KHC33_10880</name>
</gene>
<dbReference type="KEGG" id="mrtj:KHC33_10880"/>
<proteinExistence type="predicted"/>
<dbReference type="AlphaFoldDB" id="A0A8E7AZT8"/>
<dbReference type="PANTHER" id="PTHR33627:SF1">
    <property type="entry name" value="TRANSPOSASE"/>
    <property type="match status" value="1"/>
</dbReference>
<organism evidence="2 3">
    <name type="scientific">Methanospirillum purgamenti</name>
    <dbReference type="NCBI Taxonomy" id="2834276"/>
    <lineage>
        <taxon>Archaea</taxon>
        <taxon>Methanobacteriati</taxon>
        <taxon>Methanobacteriota</taxon>
        <taxon>Stenosarchaea group</taxon>
        <taxon>Methanomicrobia</taxon>
        <taxon>Methanomicrobiales</taxon>
        <taxon>Methanospirillaceae</taxon>
        <taxon>Methanospirillum</taxon>
    </lineage>
</organism>
<keyword evidence="3" id="KW-1185">Reference proteome</keyword>
<evidence type="ECO:0000259" key="1">
    <source>
        <dbReference type="Pfam" id="PF13546"/>
    </source>
</evidence>
<dbReference type="EMBL" id="CP075546">
    <property type="protein sequence ID" value="QVV87843.1"/>
    <property type="molecule type" value="Genomic_DNA"/>
</dbReference>
<sequence>MKGLIILPRGSNTSKFSTNVIGSGTSRDLSYFITSSPWSPENVMKLTRSHAIHLLGPGGSVIFDETGQQKYGPASVGTSFQYLGKTGHTCTAQVGVFASYCVDNLAALFDYRLFIPES</sequence>
<dbReference type="InterPro" id="IPR038721">
    <property type="entry name" value="IS701-like_DDE_dom"/>
</dbReference>
<name>A0A8E7AZT8_9EURY</name>
<dbReference type="InterPro" id="IPR039365">
    <property type="entry name" value="IS701-like"/>
</dbReference>
<feature type="domain" description="Transposase IS701-like DDE" evidence="1">
    <location>
        <begin position="10"/>
        <end position="118"/>
    </location>
</feature>
<accession>A0A8E7AZT8</accession>
<dbReference type="Proteomes" id="UP000680656">
    <property type="component" value="Chromosome"/>
</dbReference>